<keyword evidence="6" id="KW-0833">Ubl conjugation pathway</keyword>
<proteinExistence type="inferred from homology"/>
<feature type="compositionally biased region" description="Polar residues" evidence="7">
    <location>
        <begin position="261"/>
        <end position="276"/>
    </location>
</feature>
<dbReference type="FunFam" id="3.90.70.10:FF:000131">
    <property type="entry name" value="Ubiquitin carboxyl-terminal hydrolase"/>
    <property type="match status" value="1"/>
</dbReference>
<dbReference type="InterPro" id="IPR028889">
    <property type="entry name" value="USP"/>
</dbReference>
<dbReference type="InterPro" id="IPR050164">
    <property type="entry name" value="Peptidase_C19"/>
</dbReference>
<feature type="domain" description="USP" evidence="8">
    <location>
        <begin position="119"/>
        <end position="672"/>
    </location>
</feature>
<dbReference type="PANTHER" id="PTHR24006:SF733">
    <property type="entry name" value="RE52890P"/>
    <property type="match status" value="1"/>
</dbReference>
<evidence type="ECO:0000313" key="10">
    <source>
        <dbReference type="Proteomes" id="UP000509704"/>
    </source>
</evidence>
<feature type="compositionally biased region" description="Low complexity" evidence="7">
    <location>
        <begin position="59"/>
        <end position="72"/>
    </location>
</feature>
<dbReference type="EC" id="3.4.19.12" evidence="6"/>
<feature type="region of interest" description="Disordered" evidence="7">
    <location>
        <begin position="1"/>
        <end position="73"/>
    </location>
</feature>
<dbReference type="InterPro" id="IPR018200">
    <property type="entry name" value="USP_CS"/>
</dbReference>
<comment type="similarity">
    <text evidence="2 6">Belongs to the peptidase C19 family.</text>
</comment>
<dbReference type="GO" id="GO:0004843">
    <property type="term" value="F:cysteine-type deubiquitinase activity"/>
    <property type="evidence" value="ECO:0007669"/>
    <property type="project" value="UniProtKB-UniRule"/>
</dbReference>
<evidence type="ECO:0000256" key="2">
    <source>
        <dbReference type="ARBA" id="ARBA00009085"/>
    </source>
</evidence>
<dbReference type="Pfam" id="PF00443">
    <property type="entry name" value="UCH"/>
    <property type="match status" value="1"/>
</dbReference>
<accession>A0A7H9B7V3</accession>
<feature type="region of interest" description="Disordered" evidence="7">
    <location>
        <begin position="733"/>
        <end position="760"/>
    </location>
</feature>
<dbReference type="PROSITE" id="PS00973">
    <property type="entry name" value="USP_2"/>
    <property type="match status" value="1"/>
</dbReference>
<dbReference type="AlphaFoldDB" id="A0A7H9B7V3"/>
<dbReference type="InterPro" id="IPR038765">
    <property type="entry name" value="Papain-like_cys_pep_sf"/>
</dbReference>
<dbReference type="GO" id="GO:0006508">
    <property type="term" value="P:proteolysis"/>
    <property type="evidence" value="ECO:0007669"/>
    <property type="project" value="UniProtKB-KW"/>
</dbReference>
<feature type="region of interest" description="Disordered" evidence="7">
    <location>
        <begin position="155"/>
        <end position="201"/>
    </location>
</feature>
<feature type="compositionally biased region" description="Low complexity" evidence="7">
    <location>
        <begin position="216"/>
        <end position="225"/>
    </location>
</feature>
<sequence length="760" mass="85073">MLKRWLSVNKSSKKRIQGKQPGVESHSQSNGNGDGLPSNIEISSKPLPNIKSGEKRKASSSSSNRQLSSTPSEIHSVNETFQSGNSASLDGLSDLDIPELLTAKVSEGLPFGEGSNKVFGYENFGNTCYCNSVLQCLYNIPEFRTFILQYPDRNPEAKRKRKYEMPGSKPRYFTESSFESNTSVNNSNDHHQKNKSHIPAGSTSYCNQNNCGNSCSGSTVNSSNNHSGDQTQNSNSERPVHSVRRNSSFMLGKHGKGGNHAINNDDTNQPHQNGFHSSHVKHQHTQEHSDSHSHDSGRDTPPVHATIMASDAISEKLHASSQKVIVGRPFSTLLSTTAEIEGANKHVATIEDTEGGESNVSIIKHHGNPQIFSSEQRKKYALLRGPVLNIDHLLNESGESNLLYSLKDIFESITENTCLTGVVSPIHFVEVLKRENILFNTTMHQDAHEFLNFLLNQLSDYIQNDINKSPKPDENENFINILFQGTLINSIKCLTCDNTTSRIEPFLDFPVEVKDDEETDIQAVLQGYRQREMLSGSNKFYCDECCGLQEAERVVGLKQLPRILALHLKRFKYSEKQNCNIKLFNRVRYPLILNVRSIFSNISKTYELTGIVVHMGGGPQHGHYVSLCKNENFGWLLFDDETVESVSDDTVLKFVGCSHTLTTAYVLFYKEIAASKESISSSRLLKQKEIEENLDKLIKYDDLITEISQKAKTPVIVEADTTEEVSEMPMPRFDFERNTSTSSSTGKARPKSRLFNFMKN</sequence>
<dbReference type="PROSITE" id="PS50235">
    <property type="entry name" value="USP_3"/>
    <property type="match status" value="1"/>
</dbReference>
<evidence type="ECO:0000256" key="1">
    <source>
        <dbReference type="ARBA" id="ARBA00000707"/>
    </source>
</evidence>
<comment type="catalytic activity">
    <reaction evidence="1 6">
        <text>Thiol-dependent hydrolysis of ester, thioester, amide, peptide and isopeptide bonds formed by the C-terminal Gly of ubiquitin (a 76-residue protein attached to proteins as an intracellular targeting signal).</text>
        <dbReference type="EC" id="3.4.19.12"/>
    </reaction>
</comment>
<dbReference type="Gene3D" id="3.90.70.10">
    <property type="entry name" value="Cysteine proteinases"/>
    <property type="match status" value="2"/>
</dbReference>
<keyword evidence="10" id="KW-1185">Reference proteome</keyword>
<keyword evidence="5 6" id="KW-0788">Thiol protease</keyword>
<feature type="compositionally biased region" description="Polar residues" evidence="7">
    <location>
        <begin position="174"/>
        <end position="187"/>
    </location>
</feature>
<dbReference type="SUPFAM" id="SSF54001">
    <property type="entry name" value="Cysteine proteinases"/>
    <property type="match status" value="1"/>
</dbReference>
<name>A0A7H9B7V3_ZYGMR</name>
<protein>
    <recommendedName>
        <fullName evidence="6">Ubiquitin carboxyl-terminal hydrolase</fullName>
        <ecNumber evidence="6">3.4.19.12</ecNumber>
    </recommendedName>
</protein>
<feature type="region of interest" description="Disordered" evidence="7">
    <location>
        <begin position="216"/>
        <end position="303"/>
    </location>
</feature>
<keyword evidence="3 6" id="KW-0645">Protease</keyword>
<dbReference type="GO" id="GO:0005634">
    <property type="term" value="C:nucleus"/>
    <property type="evidence" value="ECO:0007669"/>
    <property type="project" value="TreeGrafter"/>
</dbReference>
<dbReference type="GO" id="GO:0005829">
    <property type="term" value="C:cytosol"/>
    <property type="evidence" value="ECO:0007669"/>
    <property type="project" value="TreeGrafter"/>
</dbReference>
<feature type="compositionally biased region" description="Basic and acidic residues" evidence="7">
    <location>
        <begin position="284"/>
        <end position="298"/>
    </location>
</feature>
<dbReference type="GeneID" id="59238624"/>
<dbReference type="EMBL" id="CP058611">
    <property type="protein sequence ID" value="QLG74821.1"/>
    <property type="molecule type" value="Genomic_DNA"/>
</dbReference>
<evidence type="ECO:0000256" key="5">
    <source>
        <dbReference type="ARBA" id="ARBA00022807"/>
    </source>
</evidence>
<gene>
    <name evidence="9" type="ORF">HG535_0H01480</name>
</gene>
<evidence type="ECO:0000313" key="9">
    <source>
        <dbReference type="EMBL" id="QLG74821.1"/>
    </source>
</evidence>
<dbReference type="PANTHER" id="PTHR24006">
    <property type="entry name" value="UBIQUITIN CARBOXYL-TERMINAL HYDROLASE"/>
    <property type="match status" value="1"/>
</dbReference>
<evidence type="ECO:0000256" key="7">
    <source>
        <dbReference type="SAM" id="MobiDB-lite"/>
    </source>
</evidence>
<dbReference type="RefSeq" id="XP_037146546.1">
    <property type="nucleotide sequence ID" value="XM_037290651.1"/>
</dbReference>
<dbReference type="Proteomes" id="UP000509704">
    <property type="component" value="Chromosome 8"/>
</dbReference>
<evidence type="ECO:0000256" key="4">
    <source>
        <dbReference type="ARBA" id="ARBA00022801"/>
    </source>
</evidence>
<dbReference type="OrthoDB" id="27652at2759"/>
<dbReference type="InterPro" id="IPR001394">
    <property type="entry name" value="Peptidase_C19_UCH"/>
</dbReference>
<evidence type="ECO:0000256" key="3">
    <source>
        <dbReference type="ARBA" id="ARBA00022670"/>
    </source>
</evidence>
<feature type="compositionally biased region" description="Polar residues" evidence="7">
    <location>
        <begin position="226"/>
        <end position="237"/>
    </location>
</feature>
<keyword evidence="4 6" id="KW-0378">Hydrolase</keyword>
<organism evidence="9 10">
    <name type="scientific">Zygotorulaspora mrakii</name>
    <name type="common">Zygosaccharomyces mrakii</name>
    <dbReference type="NCBI Taxonomy" id="42260"/>
    <lineage>
        <taxon>Eukaryota</taxon>
        <taxon>Fungi</taxon>
        <taxon>Dikarya</taxon>
        <taxon>Ascomycota</taxon>
        <taxon>Saccharomycotina</taxon>
        <taxon>Saccharomycetes</taxon>
        <taxon>Saccharomycetales</taxon>
        <taxon>Saccharomycetaceae</taxon>
        <taxon>Zygotorulaspora</taxon>
    </lineage>
</organism>
<reference evidence="9 10" key="1">
    <citation type="submission" date="2020-07" db="EMBL/GenBank/DDBJ databases">
        <title>The yeast mating-type switching endonuclease HO is a domesticated member of an unorthodox homing genetic element family.</title>
        <authorList>
            <person name="Coughlan A.Y."/>
            <person name="Lombardi L."/>
            <person name="Braun-Galleani S."/>
            <person name="Martos A.R."/>
            <person name="Galeote V."/>
            <person name="Bigey F."/>
            <person name="Dequin S."/>
            <person name="Byrne K.P."/>
            <person name="Wolfe K.H."/>
        </authorList>
    </citation>
    <scope>NUCLEOTIDE SEQUENCE [LARGE SCALE GENOMIC DNA]</scope>
    <source>
        <strain evidence="9 10">NRRL Y-6702</strain>
    </source>
</reference>
<dbReference type="GO" id="GO:0016579">
    <property type="term" value="P:protein deubiquitination"/>
    <property type="evidence" value="ECO:0007669"/>
    <property type="project" value="InterPro"/>
</dbReference>
<dbReference type="PROSITE" id="PS00972">
    <property type="entry name" value="USP_1"/>
    <property type="match status" value="1"/>
</dbReference>
<dbReference type="KEGG" id="zmk:HG535_0H01480"/>
<evidence type="ECO:0000256" key="6">
    <source>
        <dbReference type="RuleBase" id="RU366025"/>
    </source>
</evidence>
<evidence type="ECO:0000259" key="8">
    <source>
        <dbReference type="PROSITE" id="PS50235"/>
    </source>
</evidence>